<dbReference type="SUPFAM" id="SSF52540">
    <property type="entry name" value="P-loop containing nucleoside triphosphate hydrolases"/>
    <property type="match status" value="1"/>
</dbReference>
<evidence type="ECO:0000313" key="2">
    <source>
        <dbReference type="EMBL" id="QOW61701.1"/>
    </source>
</evidence>
<dbReference type="InterPro" id="IPR041685">
    <property type="entry name" value="AAA_GajA/Old/RecF-like"/>
</dbReference>
<gene>
    <name evidence="2" type="ORF">IFE08_04835</name>
</gene>
<dbReference type="Proteomes" id="UP000593915">
    <property type="component" value="Chromosome"/>
</dbReference>
<reference evidence="2 3" key="1">
    <citation type="submission" date="2020-09" db="EMBL/GenBank/DDBJ databases">
        <title>Characterization of Treponema spp. from bovine digital dermatitis in Korea.</title>
        <authorList>
            <person name="Espiritu H.M."/>
            <person name="Cho Y.I."/>
            <person name="Mamuad L."/>
        </authorList>
    </citation>
    <scope>NUCLEOTIDE SEQUENCE [LARGE SCALE GENOMIC DNA]</scope>
    <source>
        <strain evidence="2 3">KS1</strain>
    </source>
</reference>
<dbReference type="Gene3D" id="3.40.50.300">
    <property type="entry name" value="P-loop containing nucleotide triphosphate hydrolases"/>
    <property type="match status" value="1"/>
</dbReference>
<sequence length="179" mass="20191">MGEYAISYLEKNRYYKVPESLRLKADSENLYGVFNDWLEVITPGVILNYFFNPATNEYSVTYNGITPLETGFGLSATLPVLISLLCCKGENVLLLENPEMHLHPAAQSQGGRLLVKSASLGNQIIIETHSDHIINGIRIAAMEHEIDCHDVIFHFLKRDDFEEPTEIIIPQIDERGKLS</sequence>
<organism evidence="2 3">
    <name type="scientific">Treponema pedis</name>
    <dbReference type="NCBI Taxonomy" id="409322"/>
    <lineage>
        <taxon>Bacteria</taxon>
        <taxon>Pseudomonadati</taxon>
        <taxon>Spirochaetota</taxon>
        <taxon>Spirochaetia</taxon>
        <taxon>Spirochaetales</taxon>
        <taxon>Treponemataceae</taxon>
        <taxon>Treponema</taxon>
    </lineage>
</organism>
<accession>A0A7S7AXK5</accession>
<dbReference type="EMBL" id="CP061839">
    <property type="protein sequence ID" value="QOW61701.1"/>
    <property type="molecule type" value="Genomic_DNA"/>
</dbReference>
<dbReference type="Pfam" id="PF13175">
    <property type="entry name" value="AAA_15"/>
    <property type="match status" value="1"/>
</dbReference>
<evidence type="ECO:0000259" key="1">
    <source>
        <dbReference type="Pfam" id="PF13175"/>
    </source>
</evidence>
<dbReference type="PANTHER" id="PTHR43581">
    <property type="entry name" value="ATP/GTP PHOSPHATASE"/>
    <property type="match status" value="1"/>
</dbReference>
<proteinExistence type="predicted"/>
<protein>
    <submittedName>
        <fullName evidence="2">AAA family ATPase</fullName>
    </submittedName>
</protein>
<dbReference type="AlphaFoldDB" id="A0A7S7AXK5"/>
<feature type="domain" description="Endonuclease GajA/Old nuclease/RecF-like AAA" evidence="1">
    <location>
        <begin position="63"/>
        <end position="134"/>
    </location>
</feature>
<dbReference type="RefSeq" id="WP_194077195.1">
    <property type="nucleotide sequence ID" value="NZ_CP061839.1"/>
</dbReference>
<dbReference type="PANTHER" id="PTHR43581:SF2">
    <property type="entry name" value="EXCINUCLEASE ATPASE SUBUNIT"/>
    <property type="match status" value="1"/>
</dbReference>
<evidence type="ECO:0000313" key="3">
    <source>
        <dbReference type="Proteomes" id="UP000593915"/>
    </source>
</evidence>
<dbReference type="InterPro" id="IPR027417">
    <property type="entry name" value="P-loop_NTPase"/>
</dbReference>
<name>A0A7S7AXK5_9SPIR</name>
<dbReference type="InterPro" id="IPR051396">
    <property type="entry name" value="Bact_Antivir_Def_Nuclease"/>
</dbReference>